<dbReference type="RefSeq" id="WP_072324725.1">
    <property type="nucleotide sequence ID" value="NZ_FPJW01000001.1"/>
</dbReference>
<protein>
    <recommendedName>
        <fullName evidence="3">DUF4160 domain-containing protein</fullName>
    </recommendedName>
</protein>
<evidence type="ECO:0000313" key="2">
    <source>
        <dbReference type="Proteomes" id="UP000182350"/>
    </source>
</evidence>
<evidence type="ECO:0000313" key="1">
    <source>
        <dbReference type="EMBL" id="SFX09500.1"/>
    </source>
</evidence>
<keyword evidence="2" id="KW-1185">Reference proteome</keyword>
<dbReference type="EMBL" id="FPJW01000001">
    <property type="protein sequence ID" value="SFX09500.1"/>
    <property type="molecule type" value="Genomic_DNA"/>
</dbReference>
<evidence type="ECO:0008006" key="3">
    <source>
        <dbReference type="Google" id="ProtNLM"/>
    </source>
</evidence>
<gene>
    <name evidence="1" type="ORF">SAMN02745752_00515</name>
</gene>
<dbReference type="Pfam" id="PF13711">
    <property type="entry name" value="DUF4160"/>
    <property type="match status" value="1"/>
</dbReference>
<organism evidence="1 2">
    <name type="scientific">Marinospirillum alkaliphilum DSM 21637</name>
    <dbReference type="NCBI Taxonomy" id="1122209"/>
    <lineage>
        <taxon>Bacteria</taxon>
        <taxon>Pseudomonadati</taxon>
        <taxon>Pseudomonadota</taxon>
        <taxon>Gammaproteobacteria</taxon>
        <taxon>Oceanospirillales</taxon>
        <taxon>Oceanospirillaceae</taxon>
        <taxon>Marinospirillum</taxon>
    </lineage>
</organism>
<proteinExistence type="predicted"/>
<dbReference type="Proteomes" id="UP000182350">
    <property type="component" value="Unassembled WGS sequence"/>
</dbReference>
<sequence>MPVILRVDGLRFFFYSNEGNPLEPVHVHIRQSVKEAKVWLEPEVQLARNDGFDARELKRILELSLSHAATLKEAWNEYFT</sequence>
<reference evidence="1 2" key="1">
    <citation type="submission" date="2016-11" db="EMBL/GenBank/DDBJ databases">
        <authorList>
            <person name="Jaros S."/>
            <person name="Januszkiewicz K."/>
            <person name="Wedrychowicz H."/>
        </authorList>
    </citation>
    <scope>NUCLEOTIDE SEQUENCE [LARGE SCALE GENOMIC DNA]</scope>
    <source>
        <strain evidence="1 2">DSM 21637</strain>
    </source>
</reference>
<accession>A0A1K1UA63</accession>
<dbReference type="InterPro" id="IPR025427">
    <property type="entry name" value="DUF4160"/>
</dbReference>
<dbReference type="AlphaFoldDB" id="A0A1K1UA63"/>
<dbReference type="STRING" id="1122209.SAMN02745752_00515"/>
<name>A0A1K1UA63_9GAMM</name>
<dbReference type="OrthoDB" id="122670at2"/>